<dbReference type="Proteomes" id="UP001159042">
    <property type="component" value="Unassembled WGS sequence"/>
</dbReference>
<dbReference type="GO" id="GO:0019887">
    <property type="term" value="F:protein kinase regulator activity"/>
    <property type="evidence" value="ECO:0007669"/>
    <property type="project" value="TreeGrafter"/>
</dbReference>
<accession>A0AAV8V6F9</accession>
<evidence type="ECO:0000313" key="2">
    <source>
        <dbReference type="EMBL" id="KAJ8909738.1"/>
    </source>
</evidence>
<dbReference type="GO" id="GO:0034198">
    <property type="term" value="P:cellular response to amino acid starvation"/>
    <property type="evidence" value="ECO:0007669"/>
    <property type="project" value="TreeGrafter"/>
</dbReference>
<comment type="caution">
    <text evidence="2">The sequence shown here is derived from an EMBL/GenBank/DDBJ whole genome shotgun (WGS) entry which is preliminary data.</text>
</comment>
<evidence type="ECO:0000313" key="3">
    <source>
        <dbReference type="Proteomes" id="UP001159042"/>
    </source>
</evidence>
<keyword evidence="3" id="KW-1185">Reference proteome</keyword>
<keyword evidence="1" id="KW-0677">Repeat</keyword>
<proteinExistence type="predicted"/>
<dbReference type="GO" id="GO:0006417">
    <property type="term" value="P:regulation of translation"/>
    <property type="evidence" value="ECO:0007669"/>
    <property type="project" value="TreeGrafter"/>
</dbReference>
<dbReference type="GO" id="GO:0005829">
    <property type="term" value="C:cytosol"/>
    <property type="evidence" value="ECO:0007669"/>
    <property type="project" value="TreeGrafter"/>
</dbReference>
<dbReference type="AlphaFoldDB" id="A0AAV8V6F9"/>
<evidence type="ECO:0000256" key="1">
    <source>
        <dbReference type="ARBA" id="ARBA00022737"/>
    </source>
</evidence>
<dbReference type="EMBL" id="JANEYG010000425">
    <property type="protein sequence ID" value="KAJ8909738.1"/>
    <property type="molecule type" value="Genomic_DNA"/>
</dbReference>
<name>A0AAV8V6F9_9CUCU</name>
<sequence>MLNAALKVVDLHGKETVGTLWPVFDDFMGKSSKSAHYDAVKQAVVILMGSLARHLDKDDPRIKPIVLRLIQALSTPSQTVFLMEF</sequence>
<dbReference type="PANTHER" id="PTHR23346">
    <property type="entry name" value="TRANSLATIONAL ACTIVATOR GCN1-RELATED"/>
    <property type="match status" value="1"/>
</dbReference>
<organism evidence="2 3">
    <name type="scientific">Exocentrus adspersus</name>
    <dbReference type="NCBI Taxonomy" id="1586481"/>
    <lineage>
        <taxon>Eukaryota</taxon>
        <taxon>Metazoa</taxon>
        <taxon>Ecdysozoa</taxon>
        <taxon>Arthropoda</taxon>
        <taxon>Hexapoda</taxon>
        <taxon>Insecta</taxon>
        <taxon>Pterygota</taxon>
        <taxon>Neoptera</taxon>
        <taxon>Endopterygota</taxon>
        <taxon>Coleoptera</taxon>
        <taxon>Polyphaga</taxon>
        <taxon>Cucujiformia</taxon>
        <taxon>Chrysomeloidea</taxon>
        <taxon>Cerambycidae</taxon>
        <taxon>Lamiinae</taxon>
        <taxon>Acanthocinini</taxon>
        <taxon>Exocentrus</taxon>
    </lineage>
</organism>
<gene>
    <name evidence="2" type="ORF">NQ315_003487</name>
</gene>
<reference evidence="2 3" key="1">
    <citation type="journal article" date="2023" name="Insect Mol. Biol.">
        <title>Genome sequencing provides insights into the evolution of gene families encoding plant cell wall-degrading enzymes in longhorned beetles.</title>
        <authorList>
            <person name="Shin N.R."/>
            <person name="Okamura Y."/>
            <person name="Kirsch R."/>
            <person name="Pauchet Y."/>
        </authorList>
    </citation>
    <scope>NUCLEOTIDE SEQUENCE [LARGE SCALE GENOMIC DNA]</scope>
    <source>
        <strain evidence="2">EAD_L_NR</strain>
    </source>
</reference>
<dbReference type="PANTHER" id="PTHR23346:SF7">
    <property type="entry name" value="STALLED RIBOSOME SENSOR GCN1"/>
    <property type="match status" value="1"/>
</dbReference>
<protein>
    <submittedName>
        <fullName evidence="2">Uncharacterized protein</fullName>
    </submittedName>
</protein>